<dbReference type="InterPro" id="IPR013783">
    <property type="entry name" value="Ig-like_fold"/>
</dbReference>
<dbReference type="Gene3D" id="2.60.40.10">
    <property type="entry name" value="Immunoglobulins"/>
    <property type="match status" value="2"/>
</dbReference>
<keyword evidence="7" id="KW-1185">Reference proteome</keyword>
<dbReference type="InterPro" id="IPR007110">
    <property type="entry name" value="Ig-like_dom"/>
</dbReference>
<dbReference type="SUPFAM" id="SSF48726">
    <property type="entry name" value="Immunoglobulin"/>
    <property type="match status" value="2"/>
</dbReference>
<evidence type="ECO:0000313" key="7">
    <source>
        <dbReference type="Proteomes" id="UP000314983"/>
    </source>
</evidence>
<evidence type="ECO:0000256" key="2">
    <source>
        <dbReference type="ARBA" id="ARBA00022490"/>
    </source>
</evidence>
<evidence type="ECO:0000256" key="3">
    <source>
        <dbReference type="ARBA" id="ARBA00022553"/>
    </source>
</evidence>
<name>A0AAY5EJR6_ELEEL</name>
<evidence type="ECO:0000313" key="6">
    <source>
        <dbReference type="Ensembl" id="ENSEEEP00000056582.1"/>
    </source>
</evidence>
<dbReference type="PROSITE" id="PS50835">
    <property type="entry name" value="IG_LIKE"/>
    <property type="match status" value="1"/>
</dbReference>
<dbReference type="GeneTree" id="ENSGT00940000177273"/>
<dbReference type="Ensembl" id="ENSEEET00000053292.1">
    <property type="protein sequence ID" value="ENSEEEP00000056582.1"/>
    <property type="gene ID" value="ENSEEEG00000028718.1"/>
</dbReference>
<keyword evidence="2" id="KW-0963">Cytoplasm</keyword>
<dbReference type="AlphaFoldDB" id="A0AAY5EJR6"/>
<sequence>PVEWRKGRVFLKAGAKYKMKLEGRLTKLVINDIEEGDSGKYTCKTKDAQSTAELVVQGKIHSACKENESELLIRRAEAEDSGVYRCVCGEHSTEASIKVNGMPHYSRFIYASTHCVSKYTVQFNERRKYSGSIVNFMLCCVVLPITFKQELKNQEAVEGSNITLRQPCHFTKLVEGSRLADFG</sequence>
<dbReference type="PANTHER" id="PTHR35971:SF4">
    <property type="entry name" value="OBSCURIN"/>
    <property type="match status" value="1"/>
</dbReference>
<accession>A0AAY5EJR6</accession>
<dbReference type="GO" id="GO:0005737">
    <property type="term" value="C:cytoplasm"/>
    <property type="evidence" value="ECO:0007669"/>
    <property type="project" value="UniProtKB-SubCell"/>
</dbReference>
<comment type="subcellular location">
    <subcellularLocation>
        <location evidence="1">Cytoplasm</location>
    </subcellularLocation>
</comment>
<protein>
    <recommendedName>
        <fullName evidence="5">Ig-like domain-containing protein</fullName>
    </recommendedName>
</protein>
<feature type="domain" description="Ig-like" evidence="5">
    <location>
        <begin position="1"/>
        <end position="55"/>
    </location>
</feature>
<reference evidence="6" key="3">
    <citation type="submission" date="2025-09" db="UniProtKB">
        <authorList>
            <consortium name="Ensembl"/>
        </authorList>
    </citation>
    <scope>IDENTIFICATION</scope>
</reference>
<dbReference type="Proteomes" id="UP000314983">
    <property type="component" value="Chromosome 23"/>
</dbReference>
<dbReference type="InterPro" id="IPR013098">
    <property type="entry name" value="Ig_I-set"/>
</dbReference>
<dbReference type="Pfam" id="PF07679">
    <property type="entry name" value="I-set"/>
    <property type="match status" value="1"/>
</dbReference>
<evidence type="ECO:0000256" key="1">
    <source>
        <dbReference type="ARBA" id="ARBA00004496"/>
    </source>
</evidence>
<reference evidence="6" key="2">
    <citation type="submission" date="2025-08" db="UniProtKB">
        <authorList>
            <consortium name="Ensembl"/>
        </authorList>
    </citation>
    <scope>IDENTIFICATION</scope>
</reference>
<keyword evidence="4" id="KW-1015">Disulfide bond</keyword>
<keyword evidence="3" id="KW-0597">Phosphoprotein</keyword>
<evidence type="ECO:0000256" key="4">
    <source>
        <dbReference type="ARBA" id="ARBA00023157"/>
    </source>
</evidence>
<proteinExistence type="predicted"/>
<evidence type="ECO:0000259" key="5">
    <source>
        <dbReference type="PROSITE" id="PS50835"/>
    </source>
</evidence>
<organism evidence="6 7">
    <name type="scientific">Electrophorus electricus</name>
    <name type="common">Electric eel</name>
    <name type="synonym">Gymnotus electricus</name>
    <dbReference type="NCBI Taxonomy" id="8005"/>
    <lineage>
        <taxon>Eukaryota</taxon>
        <taxon>Metazoa</taxon>
        <taxon>Chordata</taxon>
        <taxon>Craniata</taxon>
        <taxon>Vertebrata</taxon>
        <taxon>Euteleostomi</taxon>
        <taxon>Actinopterygii</taxon>
        <taxon>Neopterygii</taxon>
        <taxon>Teleostei</taxon>
        <taxon>Ostariophysi</taxon>
        <taxon>Gymnotiformes</taxon>
        <taxon>Gymnotoidei</taxon>
        <taxon>Gymnotidae</taxon>
        <taxon>Electrophorus</taxon>
    </lineage>
</organism>
<dbReference type="InterPro" id="IPR052385">
    <property type="entry name" value="Obscurin/Obscurin-like_Reg"/>
</dbReference>
<dbReference type="PANTHER" id="PTHR35971">
    <property type="entry name" value="SI:DKEY-31G6.6"/>
    <property type="match status" value="1"/>
</dbReference>
<reference evidence="6 7" key="1">
    <citation type="submission" date="2020-05" db="EMBL/GenBank/DDBJ databases">
        <title>Electrophorus electricus (electric eel) genome, fEleEle1, primary haplotype.</title>
        <authorList>
            <person name="Myers G."/>
            <person name="Meyer A."/>
            <person name="Fedrigo O."/>
            <person name="Formenti G."/>
            <person name="Rhie A."/>
            <person name="Tracey A."/>
            <person name="Sims Y."/>
            <person name="Jarvis E.D."/>
        </authorList>
    </citation>
    <scope>NUCLEOTIDE SEQUENCE [LARGE SCALE GENOMIC DNA]</scope>
</reference>
<dbReference type="InterPro" id="IPR036179">
    <property type="entry name" value="Ig-like_dom_sf"/>
</dbReference>